<reference evidence="1 2" key="1">
    <citation type="journal article" date="2015" name="Genome Announc.">
        <title>Draft Genome of the Euendolithic (true boring) Cyanobacterium Mastigocoleus testarum strain BC008.</title>
        <authorList>
            <person name="Guida B.S."/>
            <person name="Garcia-Pichel F."/>
        </authorList>
    </citation>
    <scope>NUCLEOTIDE SEQUENCE [LARGE SCALE GENOMIC DNA]</scope>
    <source>
        <strain evidence="1 2">BC008</strain>
    </source>
</reference>
<dbReference type="EMBL" id="LMTZ01000137">
    <property type="protein sequence ID" value="KST63513.1"/>
    <property type="molecule type" value="Genomic_DNA"/>
</dbReference>
<gene>
    <name evidence="1" type="ORF">BC008_13700</name>
</gene>
<accession>A0A0V7ZG40</accession>
<protein>
    <submittedName>
        <fullName evidence="1">Uncharacterized protein</fullName>
    </submittedName>
</protein>
<comment type="caution">
    <text evidence="1">The sequence shown here is derived from an EMBL/GenBank/DDBJ whole genome shotgun (WGS) entry which is preliminary data.</text>
</comment>
<keyword evidence="2" id="KW-1185">Reference proteome</keyword>
<name>A0A0V7ZG40_9CYAN</name>
<evidence type="ECO:0000313" key="1">
    <source>
        <dbReference type="EMBL" id="KST63513.1"/>
    </source>
</evidence>
<evidence type="ECO:0000313" key="2">
    <source>
        <dbReference type="Proteomes" id="UP000053372"/>
    </source>
</evidence>
<dbReference type="RefSeq" id="WP_027841253.1">
    <property type="nucleotide sequence ID" value="NZ_LMTZ01000137.1"/>
</dbReference>
<organism evidence="1 2">
    <name type="scientific">Mastigocoleus testarum BC008</name>
    <dbReference type="NCBI Taxonomy" id="371196"/>
    <lineage>
        <taxon>Bacteria</taxon>
        <taxon>Bacillati</taxon>
        <taxon>Cyanobacteriota</taxon>
        <taxon>Cyanophyceae</taxon>
        <taxon>Nostocales</taxon>
        <taxon>Hapalosiphonaceae</taxon>
        <taxon>Mastigocoleus</taxon>
    </lineage>
</organism>
<proteinExistence type="predicted"/>
<dbReference type="AlphaFoldDB" id="A0A0V7ZG40"/>
<dbReference type="OrthoDB" id="487989at2"/>
<sequence>MQVQAHTIDTLLENNSIYMDYNISREKLSKMLNCSRAYIQKLAKIAFILPDYKKECPQMSNGGLDTTRPLTPYQVWAISRVRNLMAYYCNAEMTKQCIRNNRPLFSKQRFDQIMTVFNEVKPQSA</sequence>
<dbReference type="Proteomes" id="UP000053372">
    <property type="component" value="Unassembled WGS sequence"/>
</dbReference>